<organism evidence="1 2">
    <name type="scientific">Dryococelus australis</name>
    <dbReference type="NCBI Taxonomy" id="614101"/>
    <lineage>
        <taxon>Eukaryota</taxon>
        <taxon>Metazoa</taxon>
        <taxon>Ecdysozoa</taxon>
        <taxon>Arthropoda</taxon>
        <taxon>Hexapoda</taxon>
        <taxon>Insecta</taxon>
        <taxon>Pterygota</taxon>
        <taxon>Neoptera</taxon>
        <taxon>Polyneoptera</taxon>
        <taxon>Phasmatodea</taxon>
        <taxon>Verophasmatodea</taxon>
        <taxon>Anareolatae</taxon>
        <taxon>Phasmatidae</taxon>
        <taxon>Eurycanthinae</taxon>
        <taxon>Dryococelus</taxon>
    </lineage>
</organism>
<sequence length="445" mass="50062">MPLITTPSFCRGTAVAEPLDCSPPTKANRNCAGRCCWSVDFPWIYPCIPVLLQSHLISPSLALETSFLRSTQISQTRLHSIHEGRKFQVDATRVEQRSYIKIAVLCGRTARECHRELVEAVGNYALPYWTVARLVSRCKRADKVNVNNVRVCSVHFVPEDYELDLRNELLGLPIRKKLLTNAIPSQQLPKWHAQQTVAMGNTLKVLSCLTSRKFCSQVELLHGKRKWIVMVKNQKRSIRKRALENLKTLSPKKRKIDIGTATEESFLVDDNTTSAKKIGFLETSLRKREAALKKAKTVRHVNPKTTVATSEATGREVEKTLAKCFTQEQIRCLLRGNKRVTWDSEDIANALTLQALSKKVAIPPLPCCSTLKKWTEDFKCKPGISIEVLCLLSAKSATLVVMIHGLFVGWKQPIFYGFDVTMMSELLKNIIIQFEACGITVVAVT</sequence>
<proteinExistence type="predicted"/>
<dbReference type="EMBL" id="JARBHB010000007">
    <property type="protein sequence ID" value="KAJ8879411.1"/>
    <property type="molecule type" value="Genomic_DNA"/>
</dbReference>
<name>A0ABQ9H5B7_9NEOP</name>
<accession>A0ABQ9H5B7</accession>
<gene>
    <name evidence="1" type="ORF">PR048_020019</name>
</gene>
<evidence type="ECO:0008006" key="3">
    <source>
        <dbReference type="Google" id="ProtNLM"/>
    </source>
</evidence>
<evidence type="ECO:0000313" key="2">
    <source>
        <dbReference type="Proteomes" id="UP001159363"/>
    </source>
</evidence>
<keyword evidence="2" id="KW-1185">Reference proteome</keyword>
<evidence type="ECO:0000313" key="1">
    <source>
        <dbReference type="EMBL" id="KAJ8879411.1"/>
    </source>
</evidence>
<protein>
    <recommendedName>
        <fullName evidence="3">THAP-type domain-containing protein</fullName>
    </recommendedName>
</protein>
<comment type="caution">
    <text evidence="1">The sequence shown here is derived from an EMBL/GenBank/DDBJ whole genome shotgun (WGS) entry which is preliminary data.</text>
</comment>
<dbReference type="Proteomes" id="UP001159363">
    <property type="component" value="Chromosome 6"/>
</dbReference>
<reference evidence="1 2" key="1">
    <citation type="submission" date="2023-02" db="EMBL/GenBank/DDBJ databases">
        <title>LHISI_Scaffold_Assembly.</title>
        <authorList>
            <person name="Stuart O.P."/>
            <person name="Cleave R."/>
            <person name="Magrath M.J.L."/>
            <person name="Mikheyev A.S."/>
        </authorList>
    </citation>
    <scope>NUCLEOTIDE SEQUENCE [LARGE SCALE GENOMIC DNA]</scope>
    <source>
        <strain evidence="1">Daus_M_001</strain>
        <tissue evidence="1">Leg muscle</tissue>
    </source>
</reference>